<dbReference type="EMBL" id="FMBG01000024">
    <property type="protein sequence ID" value="SCC68099.1"/>
    <property type="molecule type" value="Genomic_DNA"/>
</dbReference>
<name>A0AB37Z2E6_9BACI</name>
<sequence>MKGENFAMNDESFCRRAYKYVALYEERASQGNLQRASKSGKIPFSVYF</sequence>
<dbReference type="Proteomes" id="UP000195728">
    <property type="component" value="Unassembled WGS sequence"/>
</dbReference>
<reference evidence="1 2" key="1">
    <citation type="submission" date="2016-08" db="EMBL/GenBank/DDBJ databases">
        <authorList>
            <person name="Loux V."/>
            <person name="Rue O."/>
        </authorList>
    </citation>
    <scope>NUCLEOTIDE SEQUENCE [LARGE SCALE GENOMIC DNA]</scope>
    <source>
        <strain evidence="1 2">WSBC_10311</strain>
    </source>
</reference>
<organism evidence="1 2">
    <name type="scientific">Bacillus wiedmannii</name>
    <dbReference type="NCBI Taxonomy" id="1890302"/>
    <lineage>
        <taxon>Bacteria</taxon>
        <taxon>Bacillati</taxon>
        <taxon>Bacillota</taxon>
        <taxon>Bacilli</taxon>
        <taxon>Bacillales</taxon>
        <taxon>Bacillaceae</taxon>
        <taxon>Bacillus</taxon>
        <taxon>Bacillus cereus group</taxon>
    </lineage>
</organism>
<protein>
    <recommendedName>
        <fullName evidence="3">Terminase small subunit</fullName>
    </recommendedName>
</protein>
<evidence type="ECO:0008006" key="3">
    <source>
        <dbReference type="Google" id="ProtNLM"/>
    </source>
</evidence>
<evidence type="ECO:0000313" key="1">
    <source>
        <dbReference type="EMBL" id="SCC68099.1"/>
    </source>
</evidence>
<comment type="caution">
    <text evidence="1">The sequence shown here is derived from an EMBL/GenBank/DDBJ whole genome shotgun (WGS) entry which is preliminary data.</text>
</comment>
<accession>A0AB37Z2E6</accession>
<gene>
    <name evidence="1" type="ORF">BC10311_06035</name>
</gene>
<proteinExistence type="predicted"/>
<dbReference type="AlphaFoldDB" id="A0AB37Z2E6"/>
<evidence type="ECO:0000313" key="2">
    <source>
        <dbReference type="Proteomes" id="UP000195728"/>
    </source>
</evidence>